<feature type="transmembrane region" description="Helical" evidence="8">
    <location>
        <begin position="96"/>
        <end position="112"/>
    </location>
</feature>
<evidence type="ECO:0000256" key="7">
    <source>
        <dbReference type="ARBA" id="ARBA00023136"/>
    </source>
</evidence>
<sequence>MPRWLPLLLGFLTAVGPLSTDMYLPAFPAIEAELGTARGSVEITLAAWFVGLAVGQLVQGTLADRLGRRGPLIVGTTIYTLASVGCAMAGDMATLAAWRCVAAFGGAASAVIPRAMVRDLAEGLEAARLMSKLMLVMGAAPILAPTLGGLLLGAGGWRMIFWACVAYGALSCLLAALLLPETLPPDRRARRSAITLLADFIEIGRERGFISHALMGAMAMFAVFAFIGGAPDVYIAHFGIPASRFGLLFAVSATGFIAASQFNPTLLRRFGPRRVPSMALRVSAIAAGGVLVAAFTGWGGIWGVFVPAAIALAATGLIFPNAAVGALARHPARAGSASALLGTLQFTCAALGSALVGALADGTPRPMALLMLVGALAALAAGSLRPAVRPSA</sequence>
<gene>
    <name evidence="10" type="ORF">GWK16_07710</name>
</gene>
<feature type="transmembrane region" description="Helical" evidence="8">
    <location>
        <begin position="36"/>
        <end position="58"/>
    </location>
</feature>
<dbReference type="GO" id="GO:0042910">
    <property type="term" value="F:xenobiotic transmembrane transporter activity"/>
    <property type="evidence" value="ECO:0007669"/>
    <property type="project" value="InterPro"/>
</dbReference>
<comment type="subcellular location">
    <subcellularLocation>
        <location evidence="8">Cell inner membrane</location>
        <topology evidence="8">Multi-pass membrane protein</topology>
    </subcellularLocation>
    <subcellularLocation>
        <location evidence="1">Cell membrane</location>
        <topology evidence="1">Multi-pass membrane protein</topology>
    </subcellularLocation>
</comment>
<dbReference type="InterPro" id="IPR036259">
    <property type="entry name" value="MFS_trans_sf"/>
</dbReference>
<evidence type="ECO:0000256" key="8">
    <source>
        <dbReference type="RuleBase" id="RU365088"/>
    </source>
</evidence>
<dbReference type="AlphaFoldDB" id="A0A848ECD4"/>
<keyword evidence="11" id="KW-1185">Reference proteome</keyword>
<dbReference type="EMBL" id="JABBKX010000002">
    <property type="protein sequence ID" value="NMJ41120.1"/>
    <property type="molecule type" value="Genomic_DNA"/>
</dbReference>
<keyword evidence="5 8" id="KW-0812">Transmembrane</keyword>
<dbReference type="CDD" id="cd17320">
    <property type="entry name" value="MFS_MdfA_MDR_like"/>
    <property type="match status" value="1"/>
</dbReference>
<feature type="transmembrane region" description="Helical" evidence="8">
    <location>
        <begin position="70"/>
        <end position="90"/>
    </location>
</feature>
<evidence type="ECO:0000256" key="4">
    <source>
        <dbReference type="ARBA" id="ARBA00022475"/>
    </source>
</evidence>
<feature type="transmembrane region" description="Helical" evidence="8">
    <location>
        <begin position="304"/>
        <end position="327"/>
    </location>
</feature>
<dbReference type="Proteomes" id="UP000548582">
    <property type="component" value="Unassembled WGS sequence"/>
</dbReference>
<evidence type="ECO:0000256" key="1">
    <source>
        <dbReference type="ARBA" id="ARBA00004651"/>
    </source>
</evidence>
<evidence type="ECO:0000256" key="5">
    <source>
        <dbReference type="ARBA" id="ARBA00022692"/>
    </source>
</evidence>
<name>A0A848ECD4_9PROT</name>
<proteinExistence type="inferred from homology"/>
<dbReference type="RefSeq" id="WP_170053358.1">
    <property type="nucleotide sequence ID" value="NZ_JABBKX010000002.1"/>
</dbReference>
<evidence type="ECO:0000256" key="3">
    <source>
        <dbReference type="ARBA" id="ARBA00022448"/>
    </source>
</evidence>
<evidence type="ECO:0000256" key="6">
    <source>
        <dbReference type="ARBA" id="ARBA00022989"/>
    </source>
</evidence>
<dbReference type="GO" id="GO:1990961">
    <property type="term" value="P:xenobiotic detoxification by transmembrane export across the plasma membrane"/>
    <property type="evidence" value="ECO:0007669"/>
    <property type="project" value="InterPro"/>
</dbReference>
<feature type="transmembrane region" description="Helical" evidence="8">
    <location>
        <begin position="339"/>
        <end position="360"/>
    </location>
</feature>
<accession>A0A848ECD4</accession>
<dbReference type="Pfam" id="PF07690">
    <property type="entry name" value="MFS_1"/>
    <property type="match status" value="1"/>
</dbReference>
<dbReference type="PANTHER" id="PTHR23502">
    <property type="entry name" value="MAJOR FACILITATOR SUPERFAMILY"/>
    <property type="match status" value="1"/>
</dbReference>
<dbReference type="GO" id="GO:0015385">
    <property type="term" value="F:sodium:proton antiporter activity"/>
    <property type="evidence" value="ECO:0007669"/>
    <property type="project" value="TreeGrafter"/>
</dbReference>
<organism evidence="10 11">
    <name type="scientific">Neoroseomonas marina</name>
    <dbReference type="NCBI Taxonomy" id="1232220"/>
    <lineage>
        <taxon>Bacteria</taxon>
        <taxon>Pseudomonadati</taxon>
        <taxon>Pseudomonadota</taxon>
        <taxon>Alphaproteobacteria</taxon>
        <taxon>Acetobacterales</taxon>
        <taxon>Acetobacteraceae</taxon>
        <taxon>Neoroseomonas</taxon>
    </lineage>
</organism>
<dbReference type="InterPro" id="IPR020846">
    <property type="entry name" value="MFS_dom"/>
</dbReference>
<dbReference type="InterPro" id="IPR011701">
    <property type="entry name" value="MFS"/>
</dbReference>
<dbReference type="GO" id="GO:0005886">
    <property type="term" value="C:plasma membrane"/>
    <property type="evidence" value="ECO:0007669"/>
    <property type="project" value="UniProtKB-SubCell"/>
</dbReference>
<comment type="caution">
    <text evidence="8">Lacks conserved residue(s) required for the propagation of feature annotation.</text>
</comment>
<dbReference type="PROSITE" id="PS50850">
    <property type="entry name" value="MFS"/>
    <property type="match status" value="1"/>
</dbReference>
<dbReference type="PANTHER" id="PTHR23502:SF132">
    <property type="entry name" value="POLYAMINE TRANSPORTER 2-RELATED"/>
    <property type="match status" value="1"/>
</dbReference>
<evidence type="ECO:0000313" key="10">
    <source>
        <dbReference type="EMBL" id="NMJ41120.1"/>
    </source>
</evidence>
<evidence type="ECO:0000256" key="2">
    <source>
        <dbReference type="ARBA" id="ARBA00006236"/>
    </source>
</evidence>
<feature type="transmembrane region" description="Helical" evidence="8">
    <location>
        <begin position="234"/>
        <end position="258"/>
    </location>
</feature>
<evidence type="ECO:0000259" key="9">
    <source>
        <dbReference type="PROSITE" id="PS50850"/>
    </source>
</evidence>
<keyword evidence="3 8" id="KW-0813">Transport</keyword>
<evidence type="ECO:0000313" key="11">
    <source>
        <dbReference type="Proteomes" id="UP000548582"/>
    </source>
</evidence>
<keyword evidence="8" id="KW-0997">Cell inner membrane</keyword>
<feature type="transmembrane region" description="Helical" evidence="8">
    <location>
        <begin position="209"/>
        <end position="228"/>
    </location>
</feature>
<feature type="transmembrane region" description="Helical" evidence="8">
    <location>
        <begin position="160"/>
        <end position="180"/>
    </location>
</feature>
<keyword evidence="7 8" id="KW-0472">Membrane</keyword>
<feature type="transmembrane region" description="Helical" evidence="8">
    <location>
        <begin position="366"/>
        <end position="384"/>
    </location>
</feature>
<protein>
    <recommendedName>
        <fullName evidence="8">Bcr/CflA family efflux transporter</fullName>
    </recommendedName>
</protein>
<comment type="caution">
    <text evidence="10">The sequence shown here is derived from an EMBL/GenBank/DDBJ whole genome shotgun (WGS) entry which is preliminary data.</text>
</comment>
<feature type="transmembrane region" description="Helical" evidence="8">
    <location>
        <begin position="133"/>
        <end position="154"/>
    </location>
</feature>
<dbReference type="NCBIfam" id="TIGR00710">
    <property type="entry name" value="efflux_Bcr_CflA"/>
    <property type="match status" value="1"/>
</dbReference>
<keyword evidence="4" id="KW-1003">Cell membrane</keyword>
<dbReference type="Gene3D" id="1.20.1720.10">
    <property type="entry name" value="Multidrug resistance protein D"/>
    <property type="match status" value="1"/>
</dbReference>
<comment type="similarity">
    <text evidence="2 8">Belongs to the major facilitator superfamily. Bcr/CmlA family.</text>
</comment>
<feature type="transmembrane region" description="Helical" evidence="8">
    <location>
        <begin position="279"/>
        <end position="298"/>
    </location>
</feature>
<keyword evidence="6 8" id="KW-1133">Transmembrane helix</keyword>
<dbReference type="SUPFAM" id="SSF103473">
    <property type="entry name" value="MFS general substrate transporter"/>
    <property type="match status" value="1"/>
</dbReference>
<dbReference type="InterPro" id="IPR004812">
    <property type="entry name" value="Efflux_drug-R_Bcr/CmlA"/>
</dbReference>
<feature type="domain" description="Major facilitator superfamily (MFS) profile" evidence="9">
    <location>
        <begin position="5"/>
        <end position="389"/>
    </location>
</feature>
<reference evidence="10 11" key="1">
    <citation type="submission" date="2020-03" db="EMBL/GenBank/DDBJ databases">
        <authorList>
            <person name="Sun Q."/>
        </authorList>
    </citation>
    <scope>NUCLEOTIDE SEQUENCE [LARGE SCALE GENOMIC DNA]</scope>
    <source>
        <strain evidence="10 11">JC162</strain>
    </source>
</reference>